<feature type="non-terminal residue" evidence="1">
    <location>
        <position position="130"/>
    </location>
</feature>
<gene>
    <name evidence="1" type="ORF">RCOM_2108060</name>
</gene>
<protein>
    <submittedName>
        <fullName evidence="1">Uncharacterized protein</fullName>
    </submittedName>
</protein>
<sequence>MSPRVQRYFFFQVGAIPLRDGARFVDERCEAFFRGRIAAYIEPECIERLLESGDLGFRHRALGFAELGKVLGTDIGGKHANDHNDDQQFEQGKSTEATMELCMRSWHGLAHVSTDCGWPAYVQARQHVQH</sequence>
<dbReference type="InParanoid" id="B9TM89"/>
<dbReference type="EMBL" id="EQ988449">
    <property type="protein sequence ID" value="EEF23024.1"/>
    <property type="molecule type" value="Genomic_DNA"/>
</dbReference>
<accession>B9TM89</accession>
<proteinExistence type="predicted"/>
<organism evidence="1 2">
    <name type="scientific">Ricinus communis</name>
    <name type="common">Castor bean</name>
    <dbReference type="NCBI Taxonomy" id="3988"/>
    <lineage>
        <taxon>Eukaryota</taxon>
        <taxon>Viridiplantae</taxon>
        <taxon>Streptophyta</taxon>
        <taxon>Embryophyta</taxon>
        <taxon>Tracheophyta</taxon>
        <taxon>Spermatophyta</taxon>
        <taxon>Magnoliopsida</taxon>
        <taxon>eudicotyledons</taxon>
        <taxon>Gunneridae</taxon>
        <taxon>Pentapetalae</taxon>
        <taxon>rosids</taxon>
        <taxon>fabids</taxon>
        <taxon>Malpighiales</taxon>
        <taxon>Euphorbiaceae</taxon>
        <taxon>Acalyphoideae</taxon>
        <taxon>Acalypheae</taxon>
        <taxon>Ricinus</taxon>
    </lineage>
</organism>
<evidence type="ECO:0000313" key="2">
    <source>
        <dbReference type="Proteomes" id="UP000008311"/>
    </source>
</evidence>
<reference evidence="2" key="1">
    <citation type="journal article" date="2010" name="Nat. Biotechnol.">
        <title>Draft genome sequence of the oilseed species Ricinus communis.</title>
        <authorList>
            <person name="Chan A.P."/>
            <person name="Crabtree J."/>
            <person name="Zhao Q."/>
            <person name="Lorenzi H."/>
            <person name="Orvis J."/>
            <person name="Puiu D."/>
            <person name="Melake-Berhan A."/>
            <person name="Jones K.M."/>
            <person name="Redman J."/>
            <person name="Chen G."/>
            <person name="Cahoon E.B."/>
            <person name="Gedil M."/>
            <person name="Stanke M."/>
            <person name="Haas B.J."/>
            <person name="Wortman J.R."/>
            <person name="Fraser-Liggett C.M."/>
            <person name="Ravel J."/>
            <person name="Rabinowicz P.D."/>
        </authorList>
    </citation>
    <scope>NUCLEOTIDE SEQUENCE [LARGE SCALE GENOMIC DNA]</scope>
    <source>
        <strain evidence="2">cv. Hale</strain>
    </source>
</reference>
<keyword evidence="2" id="KW-1185">Reference proteome</keyword>
<dbReference type="AlphaFoldDB" id="B9TM89"/>
<evidence type="ECO:0000313" key="1">
    <source>
        <dbReference type="EMBL" id="EEF23024.1"/>
    </source>
</evidence>
<dbReference type="Proteomes" id="UP000008311">
    <property type="component" value="Unassembled WGS sequence"/>
</dbReference>
<name>B9TM89_RICCO</name>